<name>A0ABR4A8A0_9LECA</name>
<feature type="compositionally biased region" description="Polar residues" evidence="1">
    <location>
        <begin position="87"/>
        <end position="99"/>
    </location>
</feature>
<feature type="region of interest" description="Disordered" evidence="1">
    <location>
        <begin position="494"/>
        <end position="575"/>
    </location>
</feature>
<dbReference type="InterPro" id="IPR055915">
    <property type="entry name" value="DUF7492"/>
</dbReference>
<evidence type="ECO:0000256" key="1">
    <source>
        <dbReference type="SAM" id="MobiDB-lite"/>
    </source>
</evidence>
<feature type="compositionally biased region" description="Polar residues" evidence="1">
    <location>
        <begin position="601"/>
        <end position="615"/>
    </location>
</feature>
<keyword evidence="5" id="KW-1185">Reference proteome</keyword>
<feature type="region of interest" description="Disordered" evidence="1">
    <location>
        <begin position="601"/>
        <end position="625"/>
    </location>
</feature>
<organism evidence="4 5">
    <name type="scientific">Stereocaulon virgatum</name>
    <dbReference type="NCBI Taxonomy" id="373712"/>
    <lineage>
        <taxon>Eukaryota</taxon>
        <taxon>Fungi</taxon>
        <taxon>Dikarya</taxon>
        <taxon>Ascomycota</taxon>
        <taxon>Pezizomycotina</taxon>
        <taxon>Lecanoromycetes</taxon>
        <taxon>OSLEUM clade</taxon>
        <taxon>Lecanoromycetidae</taxon>
        <taxon>Lecanorales</taxon>
        <taxon>Lecanorineae</taxon>
        <taxon>Stereocaulaceae</taxon>
        <taxon>Stereocaulon</taxon>
    </lineage>
</organism>
<feature type="region of interest" description="Disordered" evidence="1">
    <location>
        <begin position="449"/>
        <end position="473"/>
    </location>
</feature>
<dbReference type="Pfam" id="PF24320">
    <property type="entry name" value="DUF7492"/>
    <property type="match status" value="2"/>
</dbReference>
<sequence length="639" mass="64032">MQHSAAVALVALALIITPSTAHSWVEQMMVISSKGTFVGNPGYARNNTLRTVPGFSDLLMVHILPGHGQPSIEERQAPAASAASPPTGTNTAFSDTMSILPTDPMCKKTQQQIGYQSDGSPRLKAAPGDMVALRYQENGHVTLPQNQPGKPENRGMVYIYGTTQPSANEKFLDVFKQWTADGTGGDKRGVLLASQPFDDGQCYQVNGGNISTARQAEYPHTANELTGTSLWCQNDIALPSNIPSGKPYTLYWVWDWPTAPNVDPNLPNGKAEIYTTCMDIDVTGTKASRDLEERQAPAASGANMNMMAVPKYMKELATPSAQPAQAAPASSPAASAPAAPAAPATSAPASPESAANAVLEASNAQAASEFISFLETAVTAKEPGATALLGSGMVTVTVSGPAHTVTVTETPCAAPAAMAGQQSVVTKSSMISSTMQTVYAASASVQPAAQAPPQSPAANPSATAQAASQAPPAPAAAAKSSAVVLPPAVLKLQPPVTSGSPPPASAAPPAASAASSPAASPASPAPAAGAPPMAPSPAASAQIPGSPIAPTTETPPAGVPAAPVAASTPSPASAAAGVFPSGAAAPSGGMQYASSLRFTGTASAVSAAPTGSASPANAPKGCSAKTGCKLRKRSLLLSG</sequence>
<evidence type="ECO:0000313" key="4">
    <source>
        <dbReference type="EMBL" id="KAL2042035.1"/>
    </source>
</evidence>
<gene>
    <name evidence="4" type="ORF">N7G274_005223</name>
</gene>
<evidence type="ECO:0000256" key="2">
    <source>
        <dbReference type="SAM" id="SignalP"/>
    </source>
</evidence>
<feature type="compositionally biased region" description="Low complexity" evidence="1">
    <location>
        <begin position="507"/>
        <end position="575"/>
    </location>
</feature>
<accession>A0ABR4A8A0</accession>
<feature type="domain" description="DUF7492" evidence="3">
    <location>
        <begin position="20"/>
        <end position="72"/>
    </location>
</feature>
<feature type="compositionally biased region" description="Low complexity" evidence="1">
    <location>
        <begin position="77"/>
        <end position="86"/>
    </location>
</feature>
<protein>
    <recommendedName>
        <fullName evidence="3">DUF7492 domain-containing protein</fullName>
    </recommendedName>
</protein>
<feature type="signal peptide" evidence="2">
    <location>
        <begin position="1"/>
        <end position="21"/>
    </location>
</feature>
<proteinExistence type="predicted"/>
<feature type="region of interest" description="Disordered" evidence="1">
    <location>
        <begin position="319"/>
        <end position="349"/>
    </location>
</feature>
<reference evidence="4 5" key="1">
    <citation type="submission" date="2024-09" db="EMBL/GenBank/DDBJ databases">
        <title>Rethinking Asexuality: The Enigmatic Case of Functional Sexual Genes in Lepraria (Stereocaulaceae).</title>
        <authorList>
            <person name="Doellman M."/>
            <person name="Sun Y."/>
            <person name="Barcenas-Pena A."/>
            <person name="Lumbsch H.T."/>
            <person name="Grewe F."/>
        </authorList>
    </citation>
    <scope>NUCLEOTIDE SEQUENCE [LARGE SCALE GENOMIC DNA]</scope>
    <source>
        <strain evidence="4 5">Mercado 3170</strain>
    </source>
</reference>
<dbReference type="EMBL" id="JBEFKJ010000015">
    <property type="protein sequence ID" value="KAL2042035.1"/>
    <property type="molecule type" value="Genomic_DNA"/>
</dbReference>
<comment type="caution">
    <text evidence="4">The sequence shown here is derived from an EMBL/GenBank/DDBJ whole genome shotgun (WGS) entry which is preliminary data.</text>
</comment>
<feature type="domain" description="DUF7492" evidence="3">
    <location>
        <begin position="94"/>
        <end position="309"/>
    </location>
</feature>
<feature type="chain" id="PRO_5046499586" description="DUF7492 domain-containing protein" evidence="2">
    <location>
        <begin position="22"/>
        <end position="639"/>
    </location>
</feature>
<evidence type="ECO:0000313" key="5">
    <source>
        <dbReference type="Proteomes" id="UP001590950"/>
    </source>
</evidence>
<keyword evidence="2" id="KW-0732">Signal</keyword>
<evidence type="ECO:0000259" key="3">
    <source>
        <dbReference type="Pfam" id="PF24320"/>
    </source>
</evidence>
<dbReference type="Proteomes" id="UP001590950">
    <property type="component" value="Unassembled WGS sequence"/>
</dbReference>
<feature type="region of interest" description="Disordered" evidence="1">
    <location>
        <begin position="69"/>
        <end position="99"/>
    </location>
</feature>